<evidence type="ECO:0000256" key="3">
    <source>
        <dbReference type="ARBA" id="ARBA00022692"/>
    </source>
</evidence>
<feature type="transmembrane region" description="Helical" evidence="9">
    <location>
        <begin position="20"/>
        <end position="39"/>
    </location>
</feature>
<dbReference type="GO" id="GO:0006629">
    <property type="term" value="P:lipid metabolic process"/>
    <property type="evidence" value="ECO:0007669"/>
    <property type="project" value="UniProtKB-KW"/>
</dbReference>
<evidence type="ECO:0000313" key="11">
    <source>
        <dbReference type="Proteomes" id="UP001328107"/>
    </source>
</evidence>
<dbReference type="CDD" id="cd23995">
    <property type="entry name" value="Seipin_BSCL2_like"/>
    <property type="match status" value="1"/>
</dbReference>
<organism evidence="10 11">
    <name type="scientific">Pristionchus mayeri</name>
    <dbReference type="NCBI Taxonomy" id="1317129"/>
    <lineage>
        <taxon>Eukaryota</taxon>
        <taxon>Metazoa</taxon>
        <taxon>Ecdysozoa</taxon>
        <taxon>Nematoda</taxon>
        <taxon>Chromadorea</taxon>
        <taxon>Rhabditida</taxon>
        <taxon>Rhabditina</taxon>
        <taxon>Diplogasteromorpha</taxon>
        <taxon>Diplogasteroidea</taxon>
        <taxon>Neodiplogasteridae</taxon>
        <taxon>Pristionchus</taxon>
    </lineage>
</organism>
<accession>A0AAN5DB30</accession>
<dbReference type="GO" id="GO:0005789">
    <property type="term" value="C:endoplasmic reticulum membrane"/>
    <property type="evidence" value="ECO:0007669"/>
    <property type="project" value="UniProtKB-SubCell"/>
</dbReference>
<feature type="compositionally biased region" description="Basic and acidic residues" evidence="8">
    <location>
        <begin position="348"/>
        <end position="361"/>
    </location>
</feature>
<dbReference type="AlphaFoldDB" id="A0AAN5DB30"/>
<evidence type="ECO:0000256" key="6">
    <source>
        <dbReference type="ARBA" id="ARBA00023098"/>
    </source>
</evidence>
<feature type="transmembrane region" description="Helical" evidence="9">
    <location>
        <begin position="186"/>
        <end position="206"/>
    </location>
</feature>
<keyword evidence="6" id="KW-0443">Lipid metabolism</keyword>
<comment type="subcellular location">
    <subcellularLocation>
        <location evidence="1">Endoplasmic reticulum membrane</location>
        <topology evidence="1">Multi-pass membrane protein</topology>
    </subcellularLocation>
</comment>
<protein>
    <recommendedName>
        <fullName evidence="2">Seipin</fullName>
    </recommendedName>
</protein>
<feature type="compositionally biased region" description="Acidic residues" evidence="8">
    <location>
        <begin position="325"/>
        <end position="334"/>
    </location>
</feature>
<keyword evidence="11" id="KW-1185">Reference proteome</keyword>
<feature type="compositionally biased region" description="Basic and acidic residues" evidence="8">
    <location>
        <begin position="312"/>
        <end position="324"/>
    </location>
</feature>
<dbReference type="Pfam" id="PF06775">
    <property type="entry name" value="Seipin"/>
    <property type="match status" value="1"/>
</dbReference>
<evidence type="ECO:0000256" key="1">
    <source>
        <dbReference type="ARBA" id="ARBA00004477"/>
    </source>
</evidence>
<feature type="region of interest" description="Disordered" evidence="8">
    <location>
        <begin position="312"/>
        <end position="361"/>
    </location>
</feature>
<keyword evidence="5 9" id="KW-1133">Transmembrane helix</keyword>
<name>A0AAN5DB30_9BILA</name>
<evidence type="ECO:0000256" key="8">
    <source>
        <dbReference type="SAM" id="MobiDB-lite"/>
    </source>
</evidence>
<evidence type="ECO:0000256" key="7">
    <source>
        <dbReference type="ARBA" id="ARBA00023136"/>
    </source>
</evidence>
<dbReference type="EMBL" id="BTRK01000006">
    <property type="protein sequence ID" value="GMR59828.1"/>
    <property type="molecule type" value="Genomic_DNA"/>
</dbReference>
<keyword evidence="7 9" id="KW-0472">Membrane</keyword>
<dbReference type="PANTHER" id="PTHR21212:SF0">
    <property type="entry name" value="SEIPIN"/>
    <property type="match status" value="1"/>
</dbReference>
<feature type="transmembrane region" description="Helical" evidence="9">
    <location>
        <begin position="59"/>
        <end position="83"/>
    </location>
</feature>
<evidence type="ECO:0000313" key="10">
    <source>
        <dbReference type="EMBL" id="GMR59828.1"/>
    </source>
</evidence>
<sequence>MTASTPSRAASVSTKKSSLLYWFWPSGLFTMIGRMIQFVVDVQRTITDFTLLLTSPSSIMAAIGLFLQFGAAALLAIVVPITVRSLVLPSSIESTVPLNLVFDACEDQIHAICSFPTATLHVQENTIFSPNVYYALNVKLQFAEVESTKKLGLFQNLLRVYDDEDRLMREYSRTSYIREPSVIRKATWMFFFPLYLTGFFTTAAQLDIPLTAEHFENPSSPTSKIFFQLQNRFAEVESADLSVVAQFGLVRHLLYYYPMMTFTMLWLPTFLTLSLLLFLNWGLRVTREVAVAVKAPESAELVAADNGRGEQRRAIERTPIREPIIEEEEREDEQLTPSSSRSSTVSFEEVHRPEESLRRDTVKACDEFIPDNVEELPECAPPFLIDGLTSLTPVTSTVIPLEYGSEKGPRKRR</sequence>
<dbReference type="Proteomes" id="UP001328107">
    <property type="component" value="Unassembled WGS sequence"/>
</dbReference>
<evidence type="ECO:0000256" key="5">
    <source>
        <dbReference type="ARBA" id="ARBA00022989"/>
    </source>
</evidence>
<dbReference type="GO" id="GO:0140042">
    <property type="term" value="P:lipid droplet formation"/>
    <property type="evidence" value="ECO:0007669"/>
    <property type="project" value="UniProtKB-ARBA"/>
</dbReference>
<keyword evidence="4" id="KW-0256">Endoplasmic reticulum</keyword>
<evidence type="ECO:0000256" key="9">
    <source>
        <dbReference type="SAM" id="Phobius"/>
    </source>
</evidence>
<evidence type="ECO:0000256" key="2">
    <source>
        <dbReference type="ARBA" id="ARBA00022064"/>
    </source>
</evidence>
<dbReference type="InterPro" id="IPR009617">
    <property type="entry name" value="Seipin"/>
</dbReference>
<comment type="caution">
    <text evidence="10">The sequence shown here is derived from an EMBL/GenBank/DDBJ whole genome shotgun (WGS) entry which is preliminary data.</text>
</comment>
<gene>
    <name evidence="10" type="ORF">PMAYCL1PPCAC_30023</name>
</gene>
<dbReference type="PANTHER" id="PTHR21212">
    <property type="entry name" value="BERNARDINELLI-SEIP CONGENITAL LIPODYSTROPHY 2 HOMOLOG BSCL2 PROTEIN"/>
    <property type="match status" value="1"/>
</dbReference>
<feature type="transmembrane region" description="Helical" evidence="9">
    <location>
        <begin position="255"/>
        <end position="279"/>
    </location>
</feature>
<proteinExistence type="predicted"/>
<reference evidence="11" key="1">
    <citation type="submission" date="2022-10" db="EMBL/GenBank/DDBJ databases">
        <title>Genome assembly of Pristionchus species.</title>
        <authorList>
            <person name="Yoshida K."/>
            <person name="Sommer R.J."/>
        </authorList>
    </citation>
    <scope>NUCLEOTIDE SEQUENCE [LARGE SCALE GENOMIC DNA]</scope>
    <source>
        <strain evidence="11">RS5460</strain>
    </source>
</reference>
<evidence type="ECO:0000256" key="4">
    <source>
        <dbReference type="ARBA" id="ARBA00022824"/>
    </source>
</evidence>
<keyword evidence="3 9" id="KW-0812">Transmembrane</keyword>